<dbReference type="Proteomes" id="UP000032458">
    <property type="component" value="Unassembled WGS sequence"/>
</dbReference>
<organism evidence="4 5">
    <name type="scientific">Streptomyces natalensis ATCC 27448</name>
    <dbReference type="NCBI Taxonomy" id="1240678"/>
    <lineage>
        <taxon>Bacteria</taxon>
        <taxon>Bacillati</taxon>
        <taxon>Actinomycetota</taxon>
        <taxon>Actinomycetes</taxon>
        <taxon>Kitasatosporales</taxon>
        <taxon>Streptomycetaceae</taxon>
        <taxon>Streptomyces</taxon>
    </lineage>
</organism>
<keyword evidence="1" id="KW-0378">Hydrolase</keyword>
<dbReference type="PATRIC" id="fig|1240678.4.peg.5031"/>
<dbReference type="InterPro" id="IPR036457">
    <property type="entry name" value="PPM-type-like_dom_sf"/>
</dbReference>
<keyword evidence="2" id="KW-0812">Transmembrane</keyword>
<proteinExistence type="predicted"/>
<feature type="transmembrane region" description="Helical" evidence="2">
    <location>
        <begin position="48"/>
        <end position="78"/>
    </location>
</feature>
<accession>A0A0D7CK31</accession>
<dbReference type="PANTHER" id="PTHR43156">
    <property type="entry name" value="STAGE II SPORULATION PROTEIN E-RELATED"/>
    <property type="match status" value="1"/>
</dbReference>
<keyword evidence="2" id="KW-1133">Transmembrane helix</keyword>
<feature type="transmembrane region" description="Helical" evidence="2">
    <location>
        <begin position="90"/>
        <end position="110"/>
    </location>
</feature>
<dbReference type="SUPFAM" id="SSF81606">
    <property type="entry name" value="PP2C-like"/>
    <property type="match status" value="1"/>
</dbReference>
<evidence type="ECO:0000256" key="2">
    <source>
        <dbReference type="SAM" id="Phobius"/>
    </source>
</evidence>
<feature type="domain" description="PPM-type phosphatase" evidence="3">
    <location>
        <begin position="143"/>
        <end position="366"/>
    </location>
</feature>
<comment type="caution">
    <text evidence="4">The sequence shown here is derived from an EMBL/GenBank/DDBJ whole genome shotgun (WGS) entry which is preliminary data.</text>
</comment>
<dbReference type="Pfam" id="PF07228">
    <property type="entry name" value="SpoIIE"/>
    <property type="match status" value="1"/>
</dbReference>
<name>A0A0D7CK31_9ACTN</name>
<evidence type="ECO:0000259" key="3">
    <source>
        <dbReference type="SMART" id="SM00331"/>
    </source>
</evidence>
<evidence type="ECO:0000313" key="5">
    <source>
        <dbReference type="Proteomes" id="UP000032458"/>
    </source>
</evidence>
<dbReference type="InterPro" id="IPR052016">
    <property type="entry name" value="Bact_Sigma-Reg"/>
</dbReference>
<dbReference type="InterPro" id="IPR001932">
    <property type="entry name" value="PPM-type_phosphatase-like_dom"/>
</dbReference>
<evidence type="ECO:0000313" key="4">
    <source>
        <dbReference type="EMBL" id="KIZ16195.1"/>
    </source>
</evidence>
<dbReference type="PANTHER" id="PTHR43156:SF2">
    <property type="entry name" value="STAGE II SPORULATION PROTEIN E"/>
    <property type="match status" value="1"/>
</dbReference>
<protein>
    <submittedName>
        <fullName evidence="4">Protein phosphatase</fullName>
    </submittedName>
</protein>
<dbReference type="Gene3D" id="3.60.40.10">
    <property type="entry name" value="PPM-type phosphatase domain"/>
    <property type="match status" value="1"/>
</dbReference>
<dbReference type="SMART" id="SM00331">
    <property type="entry name" value="PP2C_SIG"/>
    <property type="match status" value="1"/>
</dbReference>
<dbReference type="RefSeq" id="WP_030071302.1">
    <property type="nucleotide sequence ID" value="NZ_JRKI01000029.1"/>
</dbReference>
<sequence>MNVRRGLVRLGRARRPSHGWVAVPLAIIVAVTVIDINTPTTIHLGPFLVAAPAITASFAGPALTGAIGALAVAALVVIGQLHGGLTTPNHLAQIAALVVISVLVTVFRYVRDRHQRRFTQVQSVAVAAQQVLLRPLPERIGPLRIAFSYLAAEAEAQIGGDLYAAVPLPDATRFVVGDVRGKGLSAIGEAAVLIGAFQGSAYRHMSLPAVVAHLGNSVYWNITHLGDGIPDSEESFVTALVMDVHHNSPFLTMVNCGHPPPLLLRNDKVRALEVPDPAVPLGLSAPAESDYEVATFGFEPGDLLLLYTDGVIEARDRHGAFYPLLDRVASWNATGPASLVRHLHEDLLRFAGGNLNDDVAMIAIEVREPGPGTRHDG</sequence>
<dbReference type="FunFam" id="3.60.40.10:FF:000058">
    <property type="entry name" value="Stage II sporulation protein E"/>
    <property type="match status" value="1"/>
</dbReference>
<dbReference type="EMBL" id="JRKI01000029">
    <property type="protein sequence ID" value="KIZ16195.1"/>
    <property type="molecule type" value="Genomic_DNA"/>
</dbReference>
<reference evidence="4 5" key="1">
    <citation type="submission" date="2014-09" db="EMBL/GenBank/DDBJ databases">
        <title>Draft genome sequence of Streptomyces natalensis ATCC 27448, producer of the antifungal pimaricin.</title>
        <authorList>
            <person name="Mendes M.V."/>
            <person name="Beites T."/>
            <person name="Pires S."/>
            <person name="Santos C.L."/>
            <person name="Moradas-Ferreira P."/>
        </authorList>
    </citation>
    <scope>NUCLEOTIDE SEQUENCE [LARGE SCALE GENOMIC DNA]</scope>
    <source>
        <strain evidence="4 5">ATCC 27448</strain>
    </source>
</reference>
<keyword evidence="2" id="KW-0472">Membrane</keyword>
<dbReference type="AlphaFoldDB" id="A0A0D7CK31"/>
<keyword evidence="5" id="KW-1185">Reference proteome</keyword>
<evidence type="ECO:0000256" key="1">
    <source>
        <dbReference type="ARBA" id="ARBA00022801"/>
    </source>
</evidence>
<feature type="transmembrane region" description="Helical" evidence="2">
    <location>
        <begin position="20"/>
        <end position="36"/>
    </location>
</feature>
<dbReference type="GO" id="GO:0016791">
    <property type="term" value="F:phosphatase activity"/>
    <property type="evidence" value="ECO:0007669"/>
    <property type="project" value="TreeGrafter"/>
</dbReference>
<gene>
    <name evidence="4" type="ORF">SNA_23640</name>
</gene>